<evidence type="ECO:0000313" key="7">
    <source>
        <dbReference type="Proteomes" id="UP000078561"/>
    </source>
</evidence>
<dbReference type="FunFam" id="3.90.640.10:FF:000010">
    <property type="entry name" value="heat shock 70 kDa protein 14"/>
    <property type="match status" value="1"/>
</dbReference>
<sequence length="608" mass="67183">MPASQAIGIDLGTTYSCVAIWEGNRVEVIANDHGNRTTPSYVGFTKNERVIGDVAALDAAWNISNSVYNVKRLIGRSYEEVAEDVVDYPYKVVESNKTEGQPSIEVTFQNKPCTFAPEQISAMVLDYLKRMAARYLNEDENASRKCVITVPAYFNHAQRQATKDAATIAELDCLQIINEPTAAALAYGMKRQKYDDEEGHHVLVYDFGGGTFDVSILHIAKGVYTVKATGGDSHLGGEDIDANMVQHFLKAIQRKHEVDLSSNVRARRRLKSACEVAKRSLSLKAEAILDLPSFLNGDGDYYAVITRKTFEEVNLELFQSTMDTVKKTLDDAKMDKNDIDQVLMVGGSSRIFKLREMLTDFFGKGPNMSVNPDEVVACGAAVQAAVLCGDLEKNNGRADVILRDVTPLSLGIDIKGDVLSIVIPRNTPIPVTKCEVYHSATDNQTVFYSGIYQGERKKASENSLLGTLDLDGIPPAPSGKSTVELTFSLDANGILEVTAKCTATGKSKQIRITLGRLSRQEISRMAADAAKFKHVDDAFMAKAAARTSLESYAYETRFYPMDHQVDPKKQAVNRAVKQVLHWIDDHLHAMKEEFELKQQELEAEIESL</sequence>
<dbReference type="FunFam" id="3.30.30.30:FF:000005">
    <property type="entry name" value="Heat shock protein ssb1"/>
    <property type="match status" value="1"/>
</dbReference>
<dbReference type="PROSITE" id="PS00297">
    <property type="entry name" value="HSP70_1"/>
    <property type="match status" value="1"/>
</dbReference>
<dbReference type="SUPFAM" id="SSF53067">
    <property type="entry name" value="Actin-like ATPase domain"/>
    <property type="match status" value="2"/>
</dbReference>
<dbReference type="OrthoDB" id="2280436at2759"/>
<dbReference type="InterPro" id="IPR013126">
    <property type="entry name" value="Hsp_70_fam"/>
</dbReference>
<dbReference type="Gene3D" id="3.30.30.30">
    <property type="match status" value="1"/>
</dbReference>
<keyword evidence="4" id="KW-0143">Chaperone</keyword>
<reference evidence="6" key="1">
    <citation type="submission" date="2016-04" db="EMBL/GenBank/DDBJ databases">
        <authorList>
            <person name="Evans L.H."/>
            <person name="Alamgir A."/>
            <person name="Owens N."/>
            <person name="Weber N.D."/>
            <person name="Virtaneva K."/>
            <person name="Barbian K."/>
            <person name="Babar A."/>
            <person name="Rosenke K."/>
        </authorList>
    </citation>
    <scope>NUCLEOTIDE SEQUENCE [LARGE SCALE GENOMIC DNA]</scope>
    <source>
        <strain evidence="6">CBS 101.48</strain>
    </source>
</reference>
<dbReference type="Gene3D" id="3.30.420.40">
    <property type="match status" value="2"/>
</dbReference>
<keyword evidence="7" id="KW-1185">Reference proteome</keyword>
<evidence type="ECO:0000313" key="6">
    <source>
        <dbReference type="EMBL" id="SAM04396.1"/>
    </source>
</evidence>
<protein>
    <submittedName>
        <fullName evidence="6">Uncharacterized protein</fullName>
    </submittedName>
</protein>
<proteinExistence type="inferred from homology"/>
<organism evidence="6">
    <name type="scientific">Absidia glauca</name>
    <name type="common">Pin mould</name>
    <dbReference type="NCBI Taxonomy" id="4829"/>
    <lineage>
        <taxon>Eukaryota</taxon>
        <taxon>Fungi</taxon>
        <taxon>Fungi incertae sedis</taxon>
        <taxon>Mucoromycota</taxon>
        <taxon>Mucoromycotina</taxon>
        <taxon>Mucoromycetes</taxon>
        <taxon>Mucorales</taxon>
        <taxon>Cunninghamellaceae</taxon>
        <taxon>Absidia</taxon>
    </lineage>
</organism>
<dbReference type="SUPFAM" id="SSF100934">
    <property type="entry name" value="Heat shock protein 70kD (HSP70), C-terminal subdomain"/>
    <property type="match status" value="1"/>
</dbReference>
<keyword evidence="2 5" id="KW-0547">Nucleotide-binding</keyword>
<dbReference type="Proteomes" id="UP000078561">
    <property type="component" value="Unassembled WGS sequence"/>
</dbReference>
<evidence type="ECO:0000256" key="4">
    <source>
        <dbReference type="ARBA" id="ARBA00023186"/>
    </source>
</evidence>
<dbReference type="Pfam" id="PF00012">
    <property type="entry name" value="HSP70"/>
    <property type="match status" value="1"/>
</dbReference>
<keyword evidence="3 5" id="KW-0067">ATP-binding</keyword>
<dbReference type="PROSITE" id="PS00329">
    <property type="entry name" value="HSP70_2"/>
    <property type="match status" value="1"/>
</dbReference>
<evidence type="ECO:0000256" key="1">
    <source>
        <dbReference type="ARBA" id="ARBA00007381"/>
    </source>
</evidence>
<accession>A0A163JRE4</accession>
<dbReference type="SUPFAM" id="SSF100920">
    <property type="entry name" value="Heat shock protein 70kD (HSP70), peptide-binding domain"/>
    <property type="match status" value="1"/>
</dbReference>
<dbReference type="InParanoid" id="A0A163JRE4"/>
<dbReference type="Gene3D" id="2.60.34.10">
    <property type="entry name" value="Substrate Binding Domain Of DNAk, Chain A, domain 1"/>
    <property type="match status" value="1"/>
</dbReference>
<dbReference type="InterPro" id="IPR043129">
    <property type="entry name" value="ATPase_NBD"/>
</dbReference>
<name>A0A163JRE4_ABSGL</name>
<dbReference type="Gene3D" id="1.20.1270.10">
    <property type="match status" value="1"/>
</dbReference>
<dbReference type="Gene3D" id="3.90.640.10">
    <property type="entry name" value="Actin, Chain A, domain 4"/>
    <property type="match status" value="1"/>
</dbReference>
<dbReference type="CDD" id="cd24028">
    <property type="entry name" value="ASKHA_NBD_HSP70_HSPA1-like"/>
    <property type="match status" value="1"/>
</dbReference>
<dbReference type="GO" id="GO:0140662">
    <property type="term" value="F:ATP-dependent protein folding chaperone"/>
    <property type="evidence" value="ECO:0007669"/>
    <property type="project" value="InterPro"/>
</dbReference>
<evidence type="ECO:0000256" key="5">
    <source>
        <dbReference type="RuleBase" id="RU003322"/>
    </source>
</evidence>
<gene>
    <name evidence="6" type="primary">ABSGL_10257.1 scaffold 11814</name>
</gene>
<dbReference type="PANTHER" id="PTHR19375">
    <property type="entry name" value="HEAT SHOCK PROTEIN 70KDA"/>
    <property type="match status" value="1"/>
</dbReference>
<dbReference type="InterPro" id="IPR018181">
    <property type="entry name" value="Heat_shock_70_CS"/>
</dbReference>
<dbReference type="GO" id="GO:0005524">
    <property type="term" value="F:ATP binding"/>
    <property type="evidence" value="ECO:0007669"/>
    <property type="project" value="UniProtKB-KW"/>
</dbReference>
<dbReference type="PRINTS" id="PR00301">
    <property type="entry name" value="HEATSHOCK70"/>
</dbReference>
<dbReference type="EMBL" id="LT554361">
    <property type="protein sequence ID" value="SAM04396.1"/>
    <property type="molecule type" value="Genomic_DNA"/>
</dbReference>
<dbReference type="STRING" id="4829.A0A163JRE4"/>
<comment type="similarity">
    <text evidence="1 5">Belongs to the heat shock protein 70 family.</text>
</comment>
<evidence type="ECO:0000256" key="2">
    <source>
        <dbReference type="ARBA" id="ARBA00022741"/>
    </source>
</evidence>
<dbReference type="AlphaFoldDB" id="A0A163JRE4"/>
<evidence type="ECO:0000256" key="3">
    <source>
        <dbReference type="ARBA" id="ARBA00022840"/>
    </source>
</evidence>
<dbReference type="InterPro" id="IPR029048">
    <property type="entry name" value="HSP70_C_sf"/>
</dbReference>
<dbReference type="InterPro" id="IPR029047">
    <property type="entry name" value="HSP70_peptide-bd_sf"/>
</dbReference>